<dbReference type="EMBL" id="MUNK01000003">
    <property type="protein sequence ID" value="OTA39464.1"/>
    <property type="molecule type" value="Genomic_DNA"/>
</dbReference>
<dbReference type="FunCoup" id="A0A1Z5TTW9">
    <property type="interactions" value="1119"/>
</dbReference>
<dbReference type="SUPFAM" id="SSF48371">
    <property type="entry name" value="ARM repeat"/>
    <property type="match status" value="1"/>
</dbReference>
<evidence type="ECO:0000259" key="3">
    <source>
        <dbReference type="Pfam" id="PF24181"/>
    </source>
</evidence>
<dbReference type="InterPro" id="IPR057567">
    <property type="entry name" value="TPR_TTI1_C"/>
</dbReference>
<keyword evidence="5" id="KW-1185">Reference proteome</keyword>
<dbReference type="InParanoid" id="A0A1Z5TTW9"/>
<dbReference type="InterPro" id="IPR011989">
    <property type="entry name" value="ARM-like"/>
</dbReference>
<dbReference type="InterPro" id="IPR049362">
    <property type="entry name" value="TTI1_rpt"/>
</dbReference>
<dbReference type="Pfam" id="PF24181">
    <property type="entry name" value="TPR_TTI1_C"/>
    <property type="match status" value="1"/>
</dbReference>
<dbReference type="Proteomes" id="UP000194280">
    <property type="component" value="Unassembled WGS sequence"/>
</dbReference>
<dbReference type="InterPro" id="IPR052587">
    <property type="entry name" value="TELO2-interacting_protein_1"/>
</dbReference>
<name>A0A1Z5TTW9_HORWE</name>
<sequence>MPFLGPTMEARNQTFQHLKPICVSLSQDVLALNGPRGDVAKITRSVQELKTVVAKEVPNLDPKLGDYIFFPLSQLLKLSQKVPLRCLELCLECIAIVIEHAWGQHIQTQLAAQIVILCTLMAEKNPRGFAFGETSEELKTAAFLCLKNIFIAASASADCVTFFRSESNFPQLGQTISTTLDGIIDSEAVQTQVAGADSLKALVENVADREICASFLPGIVSKLTKILTPSTTMRRSHKVLTTCLDVLEGLLKSTVGTEEQVVSNGMTSDNQSGKSSVIDTKWRENAATQLKPALQSVLRLSEHSREDVRESLAGLCLTLLEHCRTTLANCSQMALETVFQLSAGSDSDNSHTTTIRLEMLLKADTPFANLLQSTINDWLQSLPTVMQGSNEHAKVRKIQQVSAAYGLIRDAGLETSMLDKRLASALRDSVVITLQAPSVKTEGKDFVSSVQSLDLSVLDGEKTGTEFSNALVEHRGQEEVFSCIEGFAKVVSSSGSSAAFAGDLARSLRYSNAEIQVANFWLLLTATQNALQCQDDISSLLDLGSDEGKAAYTDCLEELYSLALTILNSLSDEDSLPDERLQSLALRALALRAQIAGSDFRYELIDSLYPVLHTLATPSTELQRDSMTTLNIFTTACRYDSVRDLIVENVDYLTNAVSLKLNAFDLSPQVPMVMVMMVRLAGSSVIPYMEDVVESIFAVLEGWHGYSMLVEVLFRVLRVVAEEGARAPQLAAIENGEKSKVEAVIKEKWRPTNVTELASSLREKRAEESPERERREKAPQRPWKGSEEVGGEAKENDSEDELDAAGRPTDDADLPPPAPKTYGLLLKITELTQHFLPAASPSLRTSLLSLIRTSVPPISKHENSFLPLINTLWPEIVSRLDDSEPQVQASALDIISVLCEHAGDFMRTRIIELWPGLAEVYRRTARDIVSNSGSGKVDDPKKRSSGREIISVTAGRSCTSTFDRALRTMYDSPTHYIDTSMRLVWNAFVEALTTVIKHVPLSPELFDDALEMLAPVLDSRPDIRKALEDENADAVWLLLTKRGRLTSLECPEMPEALSSKGIVWPIVA</sequence>
<feature type="domain" description="TTI1 C-terminal TPR" evidence="3">
    <location>
        <begin position="753"/>
        <end position="926"/>
    </location>
</feature>
<gene>
    <name evidence="4" type="ORF">BTJ68_00475</name>
</gene>
<comment type="caution">
    <text evidence="4">The sequence shown here is derived from an EMBL/GenBank/DDBJ whole genome shotgun (WGS) entry which is preliminary data.</text>
</comment>
<dbReference type="AlphaFoldDB" id="A0A1Z5TTW9"/>
<dbReference type="InterPro" id="IPR057566">
    <property type="entry name" value="TPR_TTI1_N"/>
</dbReference>
<organism evidence="4 5">
    <name type="scientific">Hortaea werneckii EXF-2000</name>
    <dbReference type="NCBI Taxonomy" id="1157616"/>
    <lineage>
        <taxon>Eukaryota</taxon>
        <taxon>Fungi</taxon>
        <taxon>Dikarya</taxon>
        <taxon>Ascomycota</taxon>
        <taxon>Pezizomycotina</taxon>
        <taxon>Dothideomycetes</taxon>
        <taxon>Dothideomycetidae</taxon>
        <taxon>Mycosphaerellales</taxon>
        <taxon>Teratosphaeriaceae</taxon>
        <taxon>Hortaea</taxon>
    </lineage>
</organism>
<feature type="domain" description="TTI1 N-terminal TPR" evidence="2">
    <location>
        <begin position="15"/>
        <end position="342"/>
    </location>
</feature>
<dbReference type="Pfam" id="PF24173">
    <property type="entry name" value="TPR_TTI1_N"/>
    <property type="match status" value="1"/>
</dbReference>
<reference evidence="4 5" key="1">
    <citation type="submission" date="2017-01" db="EMBL/GenBank/DDBJ databases">
        <title>The recent genome duplication of the halophilic yeast Hortaea werneckii: insights from long-read sequencing.</title>
        <authorList>
            <person name="Sinha S."/>
            <person name="Flibotte S."/>
            <person name="Neira M."/>
            <person name="Lenassi M."/>
            <person name="Gostincar C."/>
            <person name="Stajich J.E."/>
            <person name="Nislow C.E."/>
        </authorList>
    </citation>
    <scope>NUCLEOTIDE SEQUENCE [LARGE SCALE GENOMIC DNA]</scope>
    <source>
        <strain evidence="4 5">EXF-2000</strain>
    </source>
</reference>
<dbReference type="Pfam" id="PF21547">
    <property type="entry name" value="TTI1"/>
    <property type="match status" value="1"/>
</dbReference>
<feature type="region of interest" description="Disordered" evidence="1">
    <location>
        <begin position="757"/>
        <end position="818"/>
    </location>
</feature>
<evidence type="ECO:0000259" key="2">
    <source>
        <dbReference type="Pfam" id="PF24173"/>
    </source>
</evidence>
<dbReference type="InterPro" id="IPR016024">
    <property type="entry name" value="ARM-type_fold"/>
</dbReference>
<accession>A0A1Z5TTW9</accession>
<dbReference type="Gene3D" id="1.25.10.10">
    <property type="entry name" value="Leucine-rich Repeat Variant"/>
    <property type="match status" value="2"/>
</dbReference>
<dbReference type="GO" id="GO:0005737">
    <property type="term" value="C:cytoplasm"/>
    <property type="evidence" value="ECO:0007669"/>
    <property type="project" value="TreeGrafter"/>
</dbReference>
<dbReference type="OrthoDB" id="49511at2759"/>
<evidence type="ECO:0000313" key="5">
    <source>
        <dbReference type="Proteomes" id="UP000194280"/>
    </source>
</evidence>
<feature type="compositionally biased region" description="Basic and acidic residues" evidence="1">
    <location>
        <begin position="761"/>
        <end position="796"/>
    </location>
</feature>
<dbReference type="VEuPathDB" id="FungiDB:BTJ68_00475"/>
<dbReference type="PANTHER" id="PTHR18460:SF3">
    <property type="entry name" value="TELO2-INTERACTING PROTEIN 1 HOMOLOG"/>
    <property type="match status" value="1"/>
</dbReference>
<protein>
    <recommendedName>
        <fullName evidence="6">TOG domain-containing protein</fullName>
    </recommendedName>
</protein>
<dbReference type="STRING" id="1157616.A0A1Z5TTW9"/>
<evidence type="ECO:0008006" key="6">
    <source>
        <dbReference type="Google" id="ProtNLM"/>
    </source>
</evidence>
<evidence type="ECO:0000313" key="4">
    <source>
        <dbReference type="EMBL" id="OTA39464.1"/>
    </source>
</evidence>
<evidence type="ECO:0000256" key="1">
    <source>
        <dbReference type="SAM" id="MobiDB-lite"/>
    </source>
</evidence>
<proteinExistence type="predicted"/>
<dbReference type="PANTHER" id="PTHR18460">
    <property type="entry name" value="TEL2 INTERACTING PROTEIN 1 TTI1 FAMILY MEMBER"/>
    <property type="match status" value="1"/>
</dbReference>